<proteinExistence type="predicted"/>
<gene>
    <name evidence="1" type="ORF">AAGW17_03550</name>
</gene>
<sequence>MDKSYITKTIALQLRLFILLKSLLKPSVNLLRIKVSSIMKYIPPSPVTDPPNLMLQI</sequence>
<dbReference type="RefSeq" id="WP_347938686.1">
    <property type="nucleotide sequence ID" value="NZ_CP157197.1"/>
</dbReference>
<protein>
    <submittedName>
        <fullName evidence="1">Uncharacterized protein</fullName>
    </submittedName>
</protein>
<dbReference type="AlphaFoldDB" id="A0AAU7BXE6"/>
<dbReference type="EMBL" id="CP157197">
    <property type="protein sequence ID" value="XBG66051.1"/>
    <property type="molecule type" value="Genomic_DNA"/>
</dbReference>
<evidence type="ECO:0000313" key="1">
    <source>
        <dbReference type="EMBL" id="XBG66051.1"/>
    </source>
</evidence>
<name>A0AAU7BXE6_9RICK</name>
<accession>A0AAU7BXE6</accession>
<reference evidence="1" key="1">
    <citation type="submission" date="2024-05" db="EMBL/GenBank/DDBJ databases">
        <title>Characterization of a novel Rickettsia species. (Rickettsia oklahomia sp. nov.) from Amblyomma americanum ticks.</title>
        <authorList>
            <person name="Korla P.K."/>
            <person name="Karounos M."/>
            <person name="Wilson J.M."/>
            <person name="Little S.E."/>
            <person name="Qurollo B.A."/>
        </authorList>
    </citation>
    <scope>NUCLEOTIDE SEQUENCE</scope>
    <source>
        <strain evidence="1">Oklahoma-10</strain>
    </source>
</reference>
<organism evidence="1">
    <name type="scientific">Rickettsia oklahomensis</name>
    <dbReference type="NCBI Taxonomy" id="3141789"/>
    <lineage>
        <taxon>Bacteria</taxon>
        <taxon>Pseudomonadati</taxon>
        <taxon>Pseudomonadota</taxon>
        <taxon>Alphaproteobacteria</taxon>
        <taxon>Rickettsiales</taxon>
        <taxon>Rickettsiaceae</taxon>
        <taxon>Rickettsieae</taxon>
        <taxon>Rickettsia</taxon>
        <taxon>belli group</taxon>
    </lineage>
</organism>
<dbReference type="KEGG" id="rof:AAGW17_03550"/>